<sequence>MKTSYKRYILWAIAGLYVIVAGMQIYACVVTYTARQTQRPPNLGNFESVRAALPASDAKKKFTFVIVGDTRSTGTFKGLAEDIKDADPDFIVILGDWVNGGSMNHHTYFKWKLSDYNFSFPVLLTPGNHDVDPEKYPMSLFEKEYGPSNFSFVYNNNIFIFISHLDSRFSNKESLKYLHSLDKSTLDTYQNRFVFMHIPPWVSPDIKERHTADENDLMQIFEDLKIDYAIAADFHGYNRTRLREVEYIITGGGGEHLHESQGSQFHHAIALTVGVDMVSERILPVSARFDFKEWIDMNSIVYIGPFLILHYKFLVTLNILLIISLVFSLKLIKNTD</sequence>
<proteinExistence type="predicted"/>
<accession>A0ABR9H1C2</accession>
<keyword evidence="1" id="KW-1133">Transmembrane helix</keyword>
<reference evidence="3 4" key="1">
    <citation type="submission" date="2020-10" db="EMBL/GenBank/DDBJ databases">
        <title>Genomic Encyclopedia of Type Strains, Phase IV (KMG-IV): sequencing the most valuable type-strain genomes for metagenomic binning, comparative biology and taxonomic classification.</title>
        <authorList>
            <person name="Goeker M."/>
        </authorList>
    </citation>
    <scope>NUCLEOTIDE SEQUENCE [LARGE SCALE GENOMIC DNA]</scope>
    <source>
        <strain evidence="3 4">DSM 4194</strain>
    </source>
</reference>
<dbReference type="Proteomes" id="UP000639010">
    <property type="component" value="Unassembled WGS sequence"/>
</dbReference>
<protein>
    <submittedName>
        <fullName evidence="3">MPP superfamily phosphohydrolase</fullName>
    </submittedName>
</protein>
<gene>
    <name evidence="3" type="ORF">H4684_001136</name>
</gene>
<keyword evidence="4" id="KW-1185">Reference proteome</keyword>
<dbReference type="InterPro" id="IPR051918">
    <property type="entry name" value="STPP_CPPED1"/>
</dbReference>
<dbReference type="RefSeq" id="WP_192623111.1">
    <property type="nucleotide sequence ID" value="NZ_JADBGG010000006.1"/>
</dbReference>
<evidence type="ECO:0000259" key="2">
    <source>
        <dbReference type="Pfam" id="PF00149"/>
    </source>
</evidence>
<dbReference type="SUPFAM" id="SSF56300">
    <property type="entry name" value="Metallo-dependent phosphatases"/>
    <property type="match status" value="1"/>
</dbReference>
<evidence type="ECO:0000313" key="4">
    <source>
        <dbReference type="Proteomes" id="UP000639010"/>
    </source>
</evidence>
<comment type="caution">
    <text evidence="3">The sequence shown here is derived from an EMBL/GenBank/DDBJ whole genome shotgun (WGS) entry which is preliminary data.</text>
</comment>
<dbReference type="InterPro" id="IPR004843">
    <property type="entry name" value="Calcineurin-like_PHP"/>
</dbReference>
<dbReference type="Gene3D" id="3.60.21.10">
    <property type="match status" value="1"/>
</dbReference>
<keyword evidence="1" id="KW-0472">Membrane</keyword>
<dbReference type="Pfam" id="PF00149">
    <property type="entry name" value="Metallophos"/>
    <property type="match status" value="1"/>
</dbReference>
<dbReference type="InterPro" id="IPR029052">
    <property type="entry name" value="Metallo-depent_PP-like"/>
</dbReference>
<feature type="transmembrane region" description="Helical" evidence="1">
    <location>
        <begin position="313"/>
        <end position="332"/>
    </location>
</feature>
<name>A0ABR9H1C2_9BACT</name>
<feature type="domain" description="Calcineurin-like phosphoesterase" evidence="2">
    <location>
        <begin position="63"/>
        <end position="236"/>
    </location>
</feature>
<feature type="transmembrane region" description="Helical" evidence="1">
    <location>
        <begin position="9"/>
        <end position="32"/>
    </location>
</feature>
<dbReference type="EMBL" id="JADBGG010000006">
    <property type="protein sequence ID" value="MBE1424504.1"/>
    <property type="molecule type" value="Genomic_DNA"/>
</dbReference>
<organism evidence="3 4">
    <name type="scientific">Desulfomicrobium macestii</name>
    <dbReference type="NCBI Taxonomy" id="90731"/>
    <lineage>
        <taxon>Bacteria</taxon>
        <taxon>Pseudomonadati</taxon>
        <taxon>Thermodesulfobacteriota</taxon>
        <taxon>Desulfovibrionia</taxon>
        <taxon>Desulfovibrionales</taxon>
        <taxon>Desulfomicrobiaceae</taxon>
        <taxon>Desulfomicrobium</taxon>
    </lineage>
</organism>
<keyword evidence="1" id="KW-0812">Transmembrane</keyword>
<evidence type="ECO:0000256" key="1">
    <source>
        <dbReference type="SAM" id="Phobius"/>
    </source>
</evidence>
<evidence type="ECO:0000313" key="3">
    <source>
        <dbReference type="EMBL" id="MBE1424504.1"/>
    </source>
</evidence>
<dbReference type="PANTHER" id="PTHR43143">
    <property type="entry name" value="METALLOPHOSPHOESTERASE, CALCINEURIN SUPERFAMILY"/>
    <property type="match status" value="1"/>
</dbReference>
<dbReference type="PANTHER" id="PTHR43143:SF1">
    <property type="entry name" value="SERINE_THREONINE-PROTEIN PHOSPHATASE CPPED1"/>
    <property type="match status" value="1"/>
</dbReference>